<evidence type="ECO:0000313" key="3">
    <source>
        <dbReference type="Proteomes" id="UP000245383"/>
    </source>
</evidence>
<feature type="region of interest" description="Disordered" evidence="1">
    <location>
        <begin position="103"/>
        <end position="198"/>
    </location>
</feature>
<feature type="compositionally biased region" description="Basic residues" evidence="1">
    <location>
        <begin position="166"/>
        <end position="178"/>
    </location>
</feature>
<gene>
    <name evidence="2" type="ORF">BB561_003813</name>
</gene>
<accession>A0A2T9YJD9</accession>
<proteinExistence type="predicted"/>
<dbReference type="Proteomes" id="UP000245383">
    <property type="component" value="Unassembled WGS sequence"/>
</dbReference>
<name>A0A2T9YJD9_9FUNG</name>
<evidence type="ECO:0000313" key="2">
    <source>
        <dbReference type="EMBL" id="PVU92448.1"/>
    </source>
</evidence>
<sequence>MQNKPNNSALNSVVKSLLKSSLGLEPTKFDDKELDAHISSLLCKEAEQRIKQYELLGFGNFNHSNSKNGPLKTNKRFLNNIISQTERHNQILLKDEYRNFDKPPCTTLENSSVSLPRPDKKVAYNRTSLTTSSSSAKKFTGIRGRGNSNINRMDEYFSSDSEPLKHKNTQKKTKKDKKDKKIRDDKVKKKKKKITKDH</sequence>
<comment type="caution">
    <text evidence="2">The sequence shown here is derived from an EMBL/GenBank/DDBJ whole genome shotgun (WGS) entry which is preliminary data.</text>
</comment>
<dbReference type="OrthoDB" id="2431475at2759"/>
<protein>
    <submittedName>
        <fullName evidence="2">Uncharacterized protein</fullName>
    </submittedName>
</protein>
<organism evidence="2 3">
    <name type="scientific">Smittium simulii</name>
    <dbReference type="NCBI Taxonomy" id="133385"/>
    <lineage>
        <taxon>Eukaryota</taxon>
        <taxon>Fungi</taxon>
        <taxon>Fungi incertae sedis</taxon>
        <taxon>Zoopagomycota</taxon>
        <taxon>Kickxellomycotina</taxon>
        <taxon>Harpellomycetes</taxon>
        <taxon>Harpellales</taxon>
        <taxon>Legeriomycetaceae</taxon>
        <taxon>Smittium</taxon>
    </lineage>
</organism>
<dbReference type="STRING" id="133385.A0A2T9YJD9"/>
<dbReference type="PANTHER" id="PTHR40132">
    <property type="entry name" value="PRE-MRNA-SPLICING FACTOR 38B"/>
    <property type="match status" value="1"/>
</dbReference>
<evidence type="ECO:0000256" key="1">
    <source>
        <dbReference type="SAM" id="MobiDB-lite"/>
    </source>
</evidence>
<feature type="compositionally biased region" description="Basic residues" evidence="1">
    <location>
        <begin position="188"/>
        <end position="198"/>
    </location>
</feature>
<reference evidence="2 3" key="1">
    <citation type="journal article" date="2018" name="MBio">
        <title>Comparative Genomics Reveals the Core Gene Toolbox for the Fungus-Insect Symbiosis.</title>
        <authorList>
            <person name="Wang Y."/>
            <person name="Stata M."/>
            <person name="Wang W."/>
            <person name="Stajich J.E."/>
            <person name="White M.M."/>
            <person name="Moncalvo J.M."/>
        </authorList>
    </citation>
    <scope>NUCLEOTIDE SEQUENCE [LARGE SCALE GENOMIC DNA]</scope>
    <source>
        <strain evidence="2 3">SWE-8-4</strain>
    </source>
</reference>
<dbReference type="EMBL" id="MBFR01000161">
    <property type="protein sequence ID" value="PVU92448.1"/>
    <property type="molecule type" value="Genomic_DNA"/>
</dbReference>
<keyword evidence="3" id="KW-1185">Reference proteome</keyword>
<dbReference type="AlphaFoldDB" id="A0A2T9YJD9"/>
<dbReference type="PANTHER" id="PTHR40132:SF1">
    <property type="entry name" value="PRE-MRNA-SPLICING FACTOR 38B"/>
    <property type="match status" value="1"/>
</dbReference>